<feature type="domain" description="Protein kinase" evidence="3">
    <location>
        <begin position="70"/>
        <end position="403"/>
    </location>
</feature>
<gene>
    <name evidence="4" type="ORF">CBR_g1209</name>
</gene>
<name>A0A388KDE4_CHABU</name>
<evidence type="ECO:0000313" key="5">
    <source>
        <dbReference type="Proteomes" id="UP000265515"/>
    </source>
</evidence>
<dbReference type="Pfam" id="PF07714">
    <property type="entry name" value="PK_Tyr_Ser-Thr"/>
    <property type="match status" value="1"/>
</dbReference>
<sequence>MGELRLKHKNELDKVRADHREKKTMQASRTKHLEDEVKVLKCKSMAMGESLAIAERRNGELESERAELAEEIQRLHGEVRNLKVQKAALEERLEESTIKLQELELKRMALIKDFSERINQMQQRLENEVAARTTRVYSLTELKEATNDFNMNVESGDVHHYDSVYSGKLHDGTPIMVKKVRDTNMQRIANAELKDKVVDRLSILQHPNLLRLLGVCYEENCLVYEDMATGSLKQWISAVSFLHSNQLDNGSPIIHGAIKPANVLLDHNFVAKLCGVDRALLVSQQPYRGQASEDSFRAFLGSNSPYMAPEYLRSGVCSEKTDIYALGVTLLEVLTGNFWNALGIIEDAMEDGAVLENALDPNAGCWDVALAREVAGLGLRCTSLDKRNRPDMMTIDIGIVSTLNRIAGKVELATAAEGG</sequence>
<dbReference type="PROSITE" id="PS50011">
    <property type="entry name" value="PROTEIN_KINASE_DOM"/>
    <property type="match status" value="1"/>
</dbReference>
<dbReference type="InterPro" id="IPR001245">
    <property type="entry name" value="Ser-Thr/Tyr_kinase_cat_dom"/>
</dbReference>
<reference evidence="4 5" key="1">
    <citation type="journal article" date="2018" name="Cell">
        <title>The Chara Genome: Secondary Complexity and Implications for Plant Terrestrialization.</title>
        <authorList>
            <person name="Nishiyama T."/>
            <person name="Sakayama H."/>
            <person name="Vries J.D."/>
            <person name="Buschmann H."/>
            <person name="Saint-Marcoux D."/>
            <person name="Ullrich K.K."/>
            <person name="Haas F.B."/>
            <person name="Vanderstraeten L."/>
            <person name="Becker D."/>
            <person name="Lang D."/>
            <person name="Vosolsobe S."/>
            <person name="Rombauts S."/>
            <person name="Wilhelmsson P.K.I."/>
            <person name="Janitza P."/>
            <person name="Kern R."/>
            <person name="Heyl A."/>
            <person name="Rumpler F."/>
            <person name="Villalobos L.I.A.C."/>
            <person name="Clay J.M."/>
            <person name="Skokan R."/>
            <person name="Toyoda A."/>
            <person name="Suzuki Y."/>
            <person name="Kagoshima H."/>
            <person name="Schijlen E."/>
            <person name="Tajeshwar N."/>
            <person name="Catarino B."/>
            <person name="Hetherington A.J."/>
            <person name="Saltykova A."/>
            <person name="Bonnot C."/>
            <person name="Breuninger H."/>
            <person name="Symeonidi A."/>
            <person name="Radhakrishnan G.V."/>
            <person name="Van Nieuwerburgh F."/>
            <person name="Deforce D."/>
            <person name="Chang C."/>
            <person name="Karol K.G."/>
            <person name="Hedrich R."/>
            <person name="Ulvskov P."/>
            <person name="Glockner G."/>
            <person name="Delwiche C.F."/>
            <person name="Petrasek J."/>
            <person name="Van de Peer Y."/>
            <person name="Friml J."/>
            <person name="Beilby M."/>
            <person name="Dolan L."/>
            <person name="Kohara Y."/>
            <person name="Sugano S."/>
            <person name="Fujiyama A."/>
            <person name="Delaux P.-M."/>
            <person name="Quint M."/>
            <person name="TheiBen G."/>
            <person name="Hagemann M."/>
            <person name="Harholt J."/>
            <person name="Dunand C."/>
            <person name="Zachgo S."/>
            <person name="Langdale J."/>
            <person name="Maumus F."/>
            <person name="Straeten D.V.D."/>
            <person name="Gould S.B."/>
            <person name="Rensing S.A."/>
        </authorList>
    </citation>
    <scope>NUCLEOTIDE SEQUENCE [LARGE SCALE GENOMIC DNA]</scope>
    <source>
        <strain evidence="4 5">S276</strain>
    </source>
</reference>
<dbReference type="PANTHER" id="PTHR45647">
    <property type="entry name" value="OS02G0152300 PROTEIN"/>
    <property type="match status" value="1"/>
</dbReference>
<dbReference type="InterPro" id="IPR011009">
    <property type="entry name" value="Kinase-like_dom_sf"/>
</dbReference>
<evidence type="ECO:0000259" key="3">
    <source>
        <dbReference type="PROSITE" id="PS50011"/>
    </source>
</evidence>
<dbReference type="Gene3D" id="3.30.200.20">
    <property type="entry name" value="Phosphorylase Kinase, domain 1"/>
    <property type="match status" value="1"/>
</dbReference>
<protein>
    <recommendedName>
        <fullName evidence="3">Protein kinase domain-containing protein</fullName>
    </recommendedName>
</protein>
<keyword evidence="1" id="KW-0833">Ubl conjugation pathway</keyword>
<dbReference type="Gene3D" id="1.10.510.10">
    <property type="entry name" value="Transferase(Phosphotransferase) domain 1"/>
    <property type="match status" value="1"/>
</dbReference>
<proteinExistence type="predicted"/>
<keyword evidence="2" id="KW-0175">Coiled coil</keyword>
<comment type="caution">
    <text evidence="4">The sequence shown here is derived from an EMBL/GenBank/DDBJ whole genome shotgun (WGS) entry which is preliminary data.</text>
</comment>
<organism evidence="4 5">
    <name type="scientific">Chara braunii</name>
    <name type="common">Braun's stonewort</name>
    <dbReference type="NCBI Taxonomy" id="69332"/>
    <lineage>
        <taxon>Eukaryota</taxon>
        <taxon>Viridiplantae</taxon>
        <taxon>Streptophyta</taxon>
        <taxon>Charophyceae</taxon>
        <taxon>Charales</taxon>
        <taxon>Characeae</taxon>
        <taxon>Chara</taxon>
    </lineage>
</organism>
<evidence type="ECO:0000313" key="4">
    <source>
        <dbReference type="EMBL" id="GBG68088.1"/>
    </source>
</evidence>
<evidence type="ECO:0000256" key="2">
    <source>
        <dbReference type="SAM" id="Coils"/>
    </source>
</evidence>
<dbReference type="InterPro" id="IPR051348">
    <property type="entry name" value="U-box_ubiquitin_ligases"/>
</dbReference>
<dbReference type="PANTHER" id="PTHR45647:SF139">
    <property type="entry name" value="OS02G0152300 PROTEIN"/>
    <property type="match status" value="1"/>
</dbReference>
<dbReference type="AlphaFoldDB" id="A0A388KDE4"/>
<accession>A0A388KDE4</accession>
<dbReference type="Gramene" id="GBG68088">
    <property type="protein sequence ID" value="GBG68088"/>
    <property type="gene ID" value="CBR_g1209"/>
</dbReference>
<dbReference type="EMBL" id="BFEA01000095">
    <property type="protein sequence ID" value="GBG68088.1"/>
    <property type="molecule type" value="Genomic_DNA"/>
</dbReference>
<dbReference type="OrthoDB" id="4062651at2759"/>
<dbReference type="GO" id="GO:0004672">
    <property type="term" value="F:protein kinase activity"/>
    <property type="evidence" value="ECO:0007669"/>
    <property type="project" value="InterPro"/>
</dbReference>
<dbReference type="InterPro" id="IPR000719">
    <property type="entry name" value="Prot_kinase_dom"/>
</dbReference>
<dbReference type="GO" id="GO:0005524">
    <property type="term" value="F:ATP binding"/>
    <property type="evidence" value="ECO:0007669"/>
    <property type="project" value="InterPro"/>
</dbReference>
<dbReference type="Proteomes" id="UP000265515">
    <property type="component" value="Unassembled WGS sequence"/>
</dbReference>
<evidence type="ECO:0000256" key="1">
    <source>
        <dbReference type="ARBA" id="ARBA00022786"/>
    </source>
</evidence>
<feature type="coiled-coil region" evidence="2">
    <location>
        <begin position="51"/>
        <end position="131"/>
    </location>
</feature>
<keyword evidence="5" id="KW-1185">Reference proteome</keyword>
<dbReference type="SUPFAM" id="SSF56112">
    <property type="entry name" value="Protein kinase-like (PK-like)"/>
    <property type="match status" value="1"/>
</dbReference>